<comment type="caution">
    <text evidence="7">The sequence shown here is derived from an EMBL/GenBank/DDBJ whole genome shotgun (WGS) entry which is preliminary data.</text>
</comment>
<feature type="domain" description="Cadherin" evidence="6">
    <location>
        <begin position="140"/>
        <end position="231"/>
    </location>
</feature>
<organism evidence="7 8">
    <name type="scientific">Porites evermanni</name>
    <dbReference type="NCBI Taxonomy" id="104178"/>
    <lineage>
        <taxon>Eukaryota</taxon>
        <taxon>Metazoa</taxon>
        <taxon>Cnidaria</taxon>
        <taxon>Anthozoa</taxon>
        <taxon>Hexacorallia</taxon>
        <taxon>Scleractinia</taxon>
        <taxon>Fungiina</taxon>
        <taxon>Poritidae</taxon>
        <taxon>Porites</taxon>
    </lineage>
</organism>
<dbReference type="InterPro" id="IPR002126">
    <property type="entry name" value="Cadherin-like_dom"/>
</dbReference>
<dbReference type="PRINTS" id="PR00205">
    <property type="entry name" value="CADHERIN"/>
</dbReference>
<reference evidence="7 8" key="1">
    <citation type="submission" date="2022-05" db="EMBL/GenBank/DDBJ databases">
        <authorList>
            <consortium name="Genoscope - CEA"/>
            <person name="William W."/>
        </authorList>
    </citation>
    <scope>NUCLEOTIDE SEQUENCE [LARGE SCALE GENOMIC DNA]</scope>
</reference>
<dbReference type="SUPFAM" id="SSF49313">
    <property type="entry name" value="Cadherin-like"/>
    <property type="match status" value="12"/>
</dbReference>
<gene>
    <name evidence="7" type="ORF">PEVE_00026997</name>
</gene>
<feature type="domain" description="Cadherin" evidence="6">
    <location>
        <begin position="583"/>
        <end position="675"/>
    </location>
</feature>
<feature type="domain" description="Cadherin" evidence="6">
    <location>
        <begin position="668"/>
        <end position="789"/>
    </location>
</feature>
<proteinExistence type="predicted"/>
<feature type="domain" description="Cadherin" evidence="6">
    <location>
        <begin position="1083"/>
        <end position="1174"/>
    </location>
</feature>
<keyword evidence="2" id="KW-0812">Transmembrane</keyword>
<evidence type="ECO:0000256" key="3">
    <source>
        <dbReference type="ARBA" id="ARBA00022989"/>
    </source>
</evidence>
<feature type="domain" description="Cadherin" evidence="6">
    <location>
        <begin position="966"/>
        <end position="1072"/>
    </location>
</feature>
<feature type="domain" description="Cadherin" evidence="6">
    <location>
        <begin position="781"/>
        <end position="877"/>
    </location>
</feature>
<evidence type="ECO:0000256" key="2">
    <source>
        <dbReference type="ARBA" id="ARBA00022692"/>
    </source>
</evidence>
<feature type="domain" description="Cadherin" evidence="6">
    <location>
        <begin position="231"/>
        <end position="342"/>
    </location>
</feature>
<dbReference type="InterPro" id="IPR015919">
    <property type="entry name" value="Cadherin-like_sf"/>
</dbReference>
<keyword evidence="4" id="KW-0325">Glycoprotein</keyword>
<comment type="subcellular location">
    <subcellularLocation>
        <location evidence="1">Membrane</location>
        <topology evidence="1">Single-pass membrane protein</topology>
    </subcellularLocation>
</comment>
<accession>A0ABN8SSD7</accession>
<evidence type="ECO:0000313" key="8">
    <source>
        <dbReference type="Proteomes" id="UP001159427"/>
    </source>
</evidence>
<dbReference type="Proteomes" id="UP001159427">
    <property type="component" value="Unassembled WGS sequence"/>
</dbReference>
<feature type="non-terminal residue" evidence="7">
    <location>
        <position position="1291"/>
    </location>
</feature>
<protein>
    <recommendedName>
        <fullName evidence="6">Cadherin domain-containing protein</fullName>
    </recommendedName>
</protein>
<dbReference type="PANTHER" id="PTHR24028">
    <property type="entry name" value="CADHERIN-87A"/>
    <property type="match status" value="1"/>
</dbReference>
<sequence>MTKKFSISVLDVNEAPVTIVLSSSDVKENSKPGTLVGTLMAADNDTAQNLTFKLDDDAGGKFSLQSNSSCQSISPTGTLCTTELLVSGDINNEDTSRLDIIVRVTDNKGLFRTEMFNVTVIDVNDPPTNVTLDGSGSALIPENSKGVQVDSLITEDEDQGQNFTYVLINNPGENFEIKGDKLFTSKSAKLDYESSTSHQITVKSTDDGNPPLSVQVSLVINLQDVNEKPTKVTLSNISVQENIPSGTLIGKLTVSDPDRQQSHVCSLTDSANGKIALSKNQLTVAISNKQCLSQGGSSCLLNYEKKRSHIIRVKTTDDGSPQLSYEENFRIDVRDINDMPRDLQLSNNQVKENVKINTLIGRLTSRDEDASQSATYSLTNDDSGRFKVDSQGRLYTAKNINHETQKRHVIRAMVTDNGNPPMKMEKSFTIEVLDVNEAPISINITSQGGQLSFPDGHAQIRENSASGTKIGTLEAFDYDAGQNLTFNLDDDAGGKFKLASRANCQSITNNPGVNTKCTTDLLLNGSLDYEVSTEYSLMVRVTDNNGTFMIQRLKITVVDQNDAPENVTLGGSNAASVNENANGHFVGLLVTSDQDVNQTHTYKLLDSAGGEFVILNNKLYVSSSANLDYEAQSQFTVRIQAEDNGSPPLSLVKNFTITVIDVNEAPVNITISPANIAENSAPGTVFGQLNVTDPDNYGSRGAWQSHKCQVIGNQVGKFTVQTNSLVVGNANLDYEHAALILVQVRCSDSVSPPLSLAKVLSITVDDVNEAPTGISLSSDAIAENQSPMLIGLFSTADPDNANQVTNRQTFTYTLMGNTAGLPFIIDGDALNSTRSLDFEAQSSWNITVRSVDSGDPALSLIKTFQISVVDVNEKPFNITLSNVVINENSPQDALVGTVSAGDPDFNQTLVYTLIDGVGGRFKLDGNKLKINKTFMVVVENINEAPINISLTSESGQQSFPDNIPKVNENSKTGTTVGTFHALDHDEVHSLKFILDDDASGKFTVGSSVTCHNNTYIPGVKTKCTAPLKVSGVLDYETSSSEDILVRVTDDSGFFRVQPFKVTILDVNDRPKNITLAGGDTAFIDENRNYGFVGELATIDEDINQTHSYSLINNGGWKFILPQNKIFSSFHANLDYETKSEYSIAVRSRDNGSPRLSIDKTFTIQVRDVNERPTDIILLSSSVQENSPRGTLVSKISVSDPDNNGPRGTWQNHTCKVLNIANIPFILNGTSNSLLIAGDLNYEKTKSYNIDLRCRDKGKPPLSVDKTVRVNVTDVNEKPYDITLSNNEVAEN</sequence>
<dbReference type="CDD" id="cd11304">
    <property type="entry name" value="Cadherin_repeat"/>
    <property type="match status" value="12"/>
</dbReference>
<evidence type="ECO:0000313" key="7">
    <source>
        <dbReference type="EMBL" id="CAH3194035.1"/>
    </source>
</evidence>
<dbReference type="Gene3D" id="2.60.40.60">
    <property type="entry name" value="Cadherins"/>
    <property type="match status" value="12"/>
</dbReference>
<dbReference type="EMBL" id="CALNXI010003686">
    <property type="protein sequence ID" value="CAH3194035.1"/>
    <property type="molecule type" value="Genomic_DNA"/>
</dbReference>
<evidence type="ECO:0000256" key="1">
    <source>
        <dbReference type="ARBA" id="ARBA00004167"/>
    </source>
</evidence>
<feature type="domain" description="Cadherin" evidence="6">
    <location>
        <begin position="458"/>
        <end position="566"/>
    </location>
</feature>
<dbReference type="Pfam" id="PF00028">
    <property type="entry name" value="Cadherin"/>
    <property type="match status" value="6"/>
</dbReference>
<keyword evidence="5" id="KW-0106">Calcium</keyword>
<name>A0ABN8SSD7_9CNID</name>
<evidence type="ECO:0000256" key="4">
    <source>
        <dbReference type="ARBA" id="ARBA00023180"/>
    </source>
</evidence>
<keyword evidence="8" id="KW-1185">Reference proteome</keyword>
<feature type="domain" description="Cadherin" evidence="6">
    <location>
        <begin position="1174"/>
        <end position="1280"/>
    </location>
</feature>
<dbReference type="SMART" id="SM00112">
    <property type="entry name" value="CA"/>
    <property type="match status" value="11"/>
</dbReference>
<evidence type="ECO:0000256" key="5">
    <source>
        <dbReference type="PROSITE-ProRule" id="PRU00043"/>
    </source>
</evidence>
<dbReference type="PROSITE" id="PS50268">
    <property type="entry name" value="CADHERIN_2"/>
    <property type="match status" value="11"/>
</dbReference>
<feature type="domain" description="Cadherin" evidence="6">
    <location>
        <begin position="18"/>
        <end position="129"/>
    </location>
</feature>
<keyword evidence="3" id="KW-1133">Transmembrane helix</keyword>
<dbReference type="PANTHER" id="PTHR24028:SF316">
    <property type="entry name" value="NEURAL-CADHERIN-LIKE"/>
    <property type="match status" value="1"/>
</dbReference>
<evidence type="ECO:0000259" key="6">
    <source>
        <dbReference type="PROSITE" id="PS50268"/>
    </source>
</evidence>
<feature type="domain" description="Cadherin" evidence="6">
    <location>
        <begin position="349"/>
        <end position="441"/>
    </location>
</feature>
<dbReference type="InterPro" id="IPR050174">
    <property type="entry name" value="Protocadherin/Cadherin-CA"/>
</dbReference>
<keyword evidence="3" id="KW-0472">Membrane</keyword>